<dbReference type="Gene3D" id="1.10.40.30">
    <property type="entry name" value="Fumarase/aspartase (C-terminal domain)"/>
    <property type="match status" value="1"/>
</dbReference>
<dbReference type="EMBL" id="JACHNH010000001">
    <property type="protein sequence ID" value="MBB4762765.1"/>
    <property type="molecule type" value="Genomic_DNA"/>
</dbReference>
<evidence type="ECO:0000313" key="5">
    <source>
        <dbReference type="Proteomes" id="UP000578112"/>
    </source>
</evidence>
<dbReference type="PRINTS" id="PR00145">
    <property type="entry name" value="ARGSUCLYASE"/>
</dbReference>
<name>A0A7W7HY01_9ACTN</name>
<dbReference type="PANTHER" id="PTHR43172:SF2">
    <property type="entry name" value="ADENYLOSUCCINATE LYASE C-TERMINAL DOMAIN-CONTAINING PROTEIN"/>
    <property type="match status" value="1"/>
</dbReference>
<comment type="caution">
    <text evidence="4">The sequence shown here is derived from an EMBL/GenBank/DDBJ whole genome shotgun (WGS) entry which is preliminary data.</text>
</comment>
<evidence type="ECO:0000259" key="3">
    <source>
        <dbReference type="SMART" id="SM00998"/>
    </source>
</evidence>
<dbReference type="RefSeq" id="WP_184994101.1">
    <property type="nucleotide sequence ID" value="NZ_BOMK01000006.1"/>
</dbReference>
<dbReference type="InterPro" id="IPR008948">
    <property type="entry name" value="L-Aspartase-like"/>
</dbReference>
<feature type="domain" description="Adenylosuccinate lyase C-terminal" evidence="3">
    <location>
        <begin position="372"/>
        <end position="441"/>
    </location>
</feature>
<dbReference type="PANTHER" id="PTHR43172">
    <property type="entry name" value="ADENYLOSUCCINATE LYASE"/>
    <property type="match status" value="1"/>
</dbReference>
<dbReference type="GO" id="GO:0047472">
    <property type="term" value="F:3-carboxy-cis,cis-muconate cycloisomerase activity"/>
    <property type="evidence" value="ECO:0007669"/>
    <property type="project" value="UniProtKB-EC"/>
</dbReference>
<dbReference type="GO" id="GO:0016829">
    <property type="term" value="F:lyase activity"/>
    <property type="evidence" value="ECO:0007669"/>
    <property type="project" value="UniProtKB-KW"/>
</dbReference>
<dbReference type="AlphaFoldDB" id="A0A7W7HY01"/>
<proteinExistence type="inferred from homology"/>
<dbReference type="InterPro" id="IPR022761">
    <property type="entry name" value="Fumarate_lyase_N"/>
</dbReference>
<dbReference type="EC" id="5.5.1.2" evidence="4"/>
<dbReference type="SUPFAM" id="SSF48557">
    <property type="entry name" value="L-aspartase-like"/>
    <property type="match status" value="1"/>
</dbReference>
<dbReference type="Gene3D" id="1.20.200.10">
    <property type="entry name" value="Fumarase/aspartase (Central domain)"/>
    <property type="match status" value="1"/>
</dbReference>
<evidence type="ECO:0000313" key="4">
    <source>
        <dbReference type="EMBL" id="MBB4762765.1"/>
    </source>
</evidence>
<dbReference type="Pfam" id="PF00206">
    <property type="entry name" value="Lyase_1"/>
    <property type="match status" value="1"/>
</dbReference>
<keyword evidence="5" id="KW-1185">Reference proteome</keyword>
<sequence length="446" mass="44892">MRPSSSPSEHAGLFDGVLAAGGVRAEVGDAAWVRALLDAEAALARAAARAGLASGADAEAVAAACAVLVVDPGELGAEAAATGNPVVALITRLRAAVPGDAAGLVHRGATSQDIVDTAAMLVAKRALEPLLADLAAAAGLTAALAREHRHTLVAGRTLLQQALPTTFGLIAAGWLTGLDTARRRLAEVRDHRLAAQLGGAAGTLAAYAPDPGAVDAGTAMLAAYSAELGLAEPELPWHTERTRIADLAAALGTAAGAIAKVARDLVLHAQTEVGEVTEGGDAGGSSTLPHKHNPIRAISACAAAAQAPGLVATLLSAMAHEHQRAAGSWHAEWLPLRALLTRTGSAAFQLRAALEGLRVDPGRMRANLELTHGALLAERVAAALGPALGDRAPAVVRAAAARGDLAGDPEITAHLEPARLAALLDPATYVGSADALIDRALRAAAR</sequence>
<dbReference type="InterPro" id="IPR000362">
    <property type="entry name" value="Fumarate_lyase_fam"/>
</dbReference>
<dbReference type="PRINTS" id="PR00149">
    <property type="entry name" value="FUMRATELYASE"/>
</dbReference>
<keyword evidence="1" id="KW-0456">Lyase</keyword>
<protein>
    <submittedName>
        <fullName evidence="4">3-carboxy-cis,cis-muconate cycloisomerase</fullName>
        <ecNumber evidence="4">5.5.1.2</ecNumber>
    </submittedName>
</protein>
<gene>
    <name evidence="4" type="ORF">BJ971_003321</name>
</gene>
<accession>A0A7W7HY01</accession>
<dbReference type="SMART" id="SM00998">
    <property type="entry name" value="ADSL_C"/>
    <property type="match status" value="1"/>
</dbReference>
<organism evidence="4 5">
    <name type="scientific">Actinoplanes digitatis</name>
    <dbReference type="NCBI Taxonomy" id="1868"/>
    <lineage>
        <taxon>Bacteria</taxon>
        <taxon>Bacillati</taxon>
        <taxon>Actinomycetota</taxon>
        <taxon>Actinomycetes</taxon>
        <taxon>Micromonosporales</taxon>
        <taxon>Micromonosporaceae</taxon>
        <taxon>Actinoplanes</taxon>
    </lineage>
</organism>
<dbReference type="Proteomes" id="UP000578112">
    <property type="component" value="Unassembled WGS sequence"/>
</dbReference>
<evidence type="ECO:0000256" key="2">
    <source>
        <dbReference type="ARBA" id="ARBA00034772"/>
    </source>
</evidence>
<dbReference type="InterPro" id="IPR019468">
    <property type="entry name" value="AdenyloSucc_lyase_C"/>
</dbReference>
<reference evidence="4 5" key="1">
    <citation type="submission" date="2020-08" db="EMBL/GenBank/DDBJ databases">
        <title>Sequencing the genomes of 1000 actinobacteria strains.</title>
        <authorList>
            <person name="Klenk H.-P."/>
        </authorList>
    </citation>
    <scope>NUCLEOTIDE SEQUENCE [LARGE SCALE GENOMIC DNA]</scope>
    <source>
        <strain evidence="4 5">DSM 43149</strain>
    </source>
</reference>
<comment type="similarity">
    <text evidence="2">Belongs to the class-II fumarase/aspartase family.</text>
</comment>
<keyword evidence="4" id="KW-0413">Isomerase</keyword>
<evidence type="ECO:0000256" key="1">
    <source>
        <dbReference type="ARBA" id="ARBA00023239"/>
    </source>
</evidence>